<accession>A0AA35WSK4</accession>
<dbReference type="InterPro" id="IPR003488">
    <property type="entry name" value="DprA"/>
</dbReference>
<reference evidence="3" key="1">
    <citation type="submission" date="2023-03" db="EMBL/GenBank/DDBJ databases">
        <authorList>
            <person name="Steffen K."/>
            <person name="Cardenas P."/>
        </authorList>
    </citation>
    <scope>NUCLEOTIDE SEQUENCE</scope>
</reference>
<evidence type="ECO:0000259" key="2">
    <source>
        <dbReference type="Pfam" id="PF02481"/>
    </source>
</evidence>
<dbReference type="PANTHER" id="PTHR43022:SF1">
    <property type="entry name" value="PROTEIN SMF"/>
    <property type="match status" value="1"/>
</dbReference>
<dbReference type="Proteomes" id="UP001174909">
    <property type="component" value="Unassembled WGS sequence"/>
</dbReference>
<dbReference type="InterPro" id="IPR010994">
    <property type="entry name" value="RuvA_2-like"/>
</dbReference>
<evidence type="ECO:0000313" key="3">
    <source>
        <dbReference type="EMBL" id="CAI8024927.1"/>
    </source>
</evidence>
<dbReference type="PANTHER" id="PTHR43022">
    <property type="entry name" value="PROTEIN SMF"/>
    <property type="match status" value="1"/>
</dbReference>
<dbReference type="Pfam" id="PF02481">
    <property type="entry name" value="DNA_processg_A"/>
    <property type="match status" value="1"/>
</dbReference>
<comment type="similarity">
    <text evidence="1">Belongs to the DprA/Smf family.</text>
</comment>
<feature type="domain" description="Smf/DprA SLOG" evidence="2">
    <location>
        <begin position="86"/>
        <end position="194"/>
    </location>
</feature>
<sequence length="199" mass="21352">MTDSQEKTPLEYWLALASVEGLGSVRIRRLITRFGSAQAIFEAELPEIARLPSFNPVLASRILTVSGNFPTFRERLNALRDQEVRVMCPEDAIYPSQLKHLPDAPGILCSVGTLTELDERCVAIVGNKEPSIEGIQLTLSLATQLVLAGFTVVSGLATGIDTYAHSGALAGMGKTIGVVGTDLSAIYPARNNPTRDEGL</sequence>
<gene>
    <name evidence="3" type="ORF">GBAR_LOCUS14442</name>
</gene>
<keyword evidence="4" id="KW-1185">Reference proteome</keyword>
<organism evidence="3 4">
    <name type="scientific">Geodia barretti</name>
    <name type="common">Barrett's horny sponge</name>
    <dbReference type="NCBI Taxonomy" id="519541"/>
    <lineage>
        <taxon>Eukaryota</taxon>
        <taxon>Metazoa</taxon>
        <taxon>Porifera</taxon>
        <taxon>Demospongiae</taxon>
        <taxon>Heteroscleromorpha</taxon>
        <taxon>Tetractinellida</taxon>
        <taxon>Astrophorina</taxon>
        <taxon>Geodiidae</taxon>
        <taxon>Geodia</taxon>
    </lineage>
</organism>
<protein>
    <submittedName>
        <fullName evidence="3">Protein Smf</fullName>
    </submittedName>
</protein>
<name>A0AA35WSK4_GEOBA</name>
<dbReference type="InterPro" id="IPR057666">
    <property type="entry name" value="DrpA_SLOG"/>
</dbReference>
<proteinExistence type="inferred from homology"/>
<dbReference type="AlphaFoldDB" id="A0AA35WSK4"/>
<comment type="caution">
    <text evidence="3">The sequence shown here is derived from an EMBL/GenBank/DDBJ whole genome shotgun (WGS) entry which is preliminary data.</text>
</comment>
<dbReference type="Gene3D" id="3.40.50.450">
    <property type="match status" value="1"/>
</dbReference>
<dbReference type="EMBL" id="CASHTH010002105">
    <property type="protein sequence ID" value="CAI8024927.1"/>
    <property type="molecule type" value="Genomic_DNA"/>
</dbReference>
<evidence type="ECO:0000256" key="1">
    <source>
        <dbReference type="ARBA" id="ARBA00006525"/>
    </source>
</evidence>
<dbReference type="SUPFAM" id="SSF102405">
    <property type="entry name" value="MCP/YpsA-like"/>
    <property type="match status" value="1"/>
</dbReference>
<evidence type="ECO:0000313" key="4">
    <source>
        <dbReference type="Proteomes" id="UP001174909"/>
    </source>
</evidence>
<dbReference type="SUPFAM" id="SSF47781">
    <property type="entry name" value="RuvA domain 2-like"/>
    <property type="match status" value="1"/>
</dbReference>